<gene>
    <name evidence="1" type="ORF">Bfra_003635</name>
</gene>
<evidence type="ECO:0000313" key="1">
    <source>
        <dbReference type="EMBL" id="KAF5875182.1"/>
    </source>
</evidence>
<dbReference type="AlphaFoldDB" id="A0A8H6AX52"/>
<comment type="caution">
    <text evidence="1">The sequence shown here is derived from an EMBL/GenBank/DDBJ whole genome shotgun (WGS) entry which is preliminary data.</text>
</comment>
<dbReference type="GeneID" id="59257733"/>
<sequence length="162" mass="18626">MSDMESQMPPLILECESLYITLNGLENDETRFHWRFYLWKDLAAKSDGIGKYFHATDRNSPHKFSYEDTRNSDIQGAIRLRVALKIAIVTPAHWDGLGELLSRVPMHASTTCRTWGLEALKVLDEEGIAKLKNDGIKSIERECLKYARIGERIIEKSNHCKF</sequence>
<proteinExistence type="predicted"/>
<dbReference type="InterPro" id="IPR054208">
    <property type="entry name" value="DUF6914"/>
</dbReference>
<dbReference type="RefSeq" id="XP_037194128.1">
    <property type="nucleotide sequence ID" value="XM_037334041.1"/>
</dbReference>
<dbReference type="Pfam" id="PF21858">
    <property type="entry name" value="DUF6914"/>
    <property type="match status" value="1"/>
</dbReference>
<organism evidence="1 2">
    <name type="scientific">Botrytis fragariae</name>
    <dbReference type="NCBI Taxonomy" id="1964551"/>
    <lineage>
        <taxon>Eukaryota</taxon>
        <taxon>Fungi</taxon>
        <taxon>Dikarya</taxon>
        <taxon>Ascomycota</taxon>
        <taxon>Pezizomycotina</taxon>
        <taxon>Leotiomycetes</taxon>
        <taxon>Helotiales</taxon>
        <taxon>Sclerotiniaceae</taxon>
        <taxon>Botrytis</taxon>
    </lineage>
</organism>
<dbReference type="OrthoDB" id="3016366at2759"/>
<accession>A0A8H6AX52</accession>
<evidence type="ECO:0000313" key="2">
    <source>
        <dbReference type="Proteomes" id="UP000531561"/>
    </source>
</evidence>
<protein>
    <submittedName>
        <fullName evidence="1">Uncharacterized protein</fullName>
    </submittedName>
</protein>
<dbReference type="EMBL" id="JABFCT010000006">
    <property type="protein sequence ID" value="KAF5875182.1"/>
    <property type="molecule type" value="Genomic_DNA"/>
</dbReference>
<keyword evidence="2" id="KW-1185">Reference proteome</keyword>
<name>A0A8H6AX52_9HELO</name>
<reference evidence="1 2" key="1">
    <citation type="journal article" date="2020" name="Phytopathology">
        <title>A high-quality genome resource of Botrytis fragariae, a new and rapidly spreading fungal pathogen causing strawberry gray mold in the U.S.A.</title>
        <authorList>
            <person name="Wu Y."/>
            <person name="Saski C.A."/>
            <person name="Schnabel G."/>
            <person name="Xiao S."/>
            <person name="Hu M."/>
        </authorList>
    </citation>
    <scope>NUCLEOTIDE SEQUENCE [LARGE SCALE GENOMIC DNA]</scope>
    <source>
        <strain evidence="1 2">BVB16</strain>
    </source>
</reference>
<dbReference type="Proteomes" id="UP000531561">
    <property type="component" value="Unassembled WGS sequence"/>
</dbReference>